<dbReference type="CDD" id="cd00033">
    <property type="entry name" value="CCP"/>
    <property type="match status" value="1"/>
</dbReference>
<keyword evidence="7" id="KW-1185">Reference proteome</keyword>
<comment type="caution">
    <text evidence="4">Lacks conserved residue(s) required for the propagation of feature annotation.</text>
</comment>
<keyword evidence="2" id="KW-0677">Repeat</keyword>
<proteinExistence type="predicted"/>
<accession>A0A914R0Q5</accession>
<dbReference type="Proteomes" id="UP000887578">
    <property type="component" value="Unplaced"/>
</dbReference>
<dbReference type="PANTHER" id="PTHR45656">
    <property type="entry name" value="PROTEIN CBR-CLEC-78"/>
    <property type="match status" value="1"/>
</dbReference>
<dbReference type="SMART" id="SM00032">
    <property type="entry name" value="CCP"/>
    <property type="match status" value="1"/>
</dbReference>
<reference evidence="8" key="1">
    <citation type="submission" date="2022-11" db="UniProtKB">
        <authorList>
            <consortium name="WormBaseParasite"/>
        </authorList>
    </citation>
    <scope>IDENTIFICATION</scope>
</reference>
<keyword evidence="4" id="KW-0768">Sushi</keyword>
<dbReference type="WBParaSite" id="PDA_v2.g9822.t1">
    <property type="protein sequence ID" value="PDA_v2.g9822.t1"/>
    <property type="gene ID" value="PDA_v2.g9822"/>
</dbReference>
<protein>
    <submittedName>
        <fullName evidence="8">Sushi domain-containing protein</fullName>
    </submittedName>
</protein>
<dbReference type="AlphaFoldDB" id="A0A914R0Q5"/>
<evidence type="ECO:0000256" key="1">
    <source>
        <dbReference type="ARBA" id="ARBA00022729"/>
    </source>
</evidence>
<dbReference type="Gene3D" id="2.10.70.10">
    <property type="entry name" value="Complement Module, domain 1"/>
    <property type="match status" value="1"/>
</dbReference>
<dbReference type="PANTHER" id="PTHR45656:SF4">
    <property type="entry name" value="PROTEIN CBR-CLEC-78"/>
    <property type="match status" value="1"/>
</dbReference>
<name>A0A914R0Q5_9BILA</name>
<evidence type="ECO:0000259" key="6">
    <source>
        <dbReference type="PROSITE" id="PS50923"/>
    </source>
</evidence>
<evidence type="ECO:0000313" key="8">
    <source>
        <dbReference type="WBParaSite" id="PDA_v2.g9822.t1"/>
    </source>
</evidence>
<keyword evidence="3" id="KW-1015">Disulfide bond</keyword>
<evidence type="ECO:0000256" key="3">
    <source>
        <dbReference type="ARBA" id="ARBA00023157"/>
    </source>
</evidence>
<dbReference type="InterPro" id="IPR035976">
    <property type="entry name" value="Sushi/SCR/CCP_sf"/>
</dbReference>
<sequence>MLTGSDFSICQRSGRWSRLQAKCQPFCRFPGRPENGNSTTEPREYYLVGEKIVYYCTTFGYKLSGENVLECLGGSQWSRPLPSCKPSKNKKNS</sequence>
<evidence type="ECO:0000256" key="4">
    <source>
        <dbReference type="PROSITE-ProRule" id="PRU00302"/>
    </source>
</evidence>
<dbReference type="PROSITE" id="PS50923">
    <property type="entry name" value="SUSHI"/>
    <property type="match status" value="1"/>
</dbReference>
<dbReference type="Pfam" id="PF00084">
    <property type="entry name" value="Sushi"/>
    <property type="match status" value="1"/>
</dbReference>
<dbReference type="SUPFAM" id="SSF57535">
    <property type="entry name" value="Complement control module/SCR domain"/>
    <property type="match status" value="2"/>
</dbReference>
<organism evidence="7 8">
    <name type="scientific">Panagrolaimus davidi</name>
    <dbReference type="NCBI Taxonomy" id="227884"/>
    <lineage>
        <taxon>Eukaryota</taxon>
        <taxon>Metazoa</taxon>
        <taxon>Ecdysozoa</taxon>
        <taxon>Nematoda</taxon>
        <taxon>Chromadorea</taxon>
        <taxon>Rhabditida</taxon>
        <taxon>Tylenchina</taxon>
        <taxon>Panagrolaimomorpha</taxon>
        <taxon>Panagrolaimoidea</taxon>
        <taxon>Panagrolaimidae</taxon>
        <taxon>Panagrolaimus</taxon>
    </lineage>
</organism>
<feature type="domain" description="Sushi" evidence="6">
    <location>
        <begin position="25"/>
        <end position="86"/>
    </location>
</feature>
<keyword evidence="1" id="KW-0732">Signal</keyword>
<dbReference type="InterPro" id="IPR051277">
    <property type="entry name" value="SEZ6_CSMD_C4BPB_Regulators"/>
</dbReference>
<dbReference type="InterPro" id="IPR000436">
    <property type="entry name" value="Sushi_SCR_CCP_dom"/>
</dbReference>
<feature type="region of interest" description="Disordered" evidence="5">
    <location>
        <begin position="74"/>
        <end position="93"/>
    </location>
</feature>
<evidence type="ECO:0000256" key="2">
    <source>
        <dbReference type="ARBA" id="ARBA00022737"/>
    </source>
</evidence>
<evidence type="ECO:0000256" key="5">
    <source>
        <dbReference type="SAM" id="MobiDB-lite"/>
    </source>
</evidence>
<evidence type="ECO:0000313" key="7">
    <source>
        <dbReference type="Proteomes" id="UP000887578"/>
    </source>
</evidence>